<accession>A0AAN8D3T5</accession>
<evidence type="ECO:0000313" key="1">
    <source>
        <dbReference type="EMBL" id="KAK5915387.1"/>
    </source>
</evidence>
<proteinExistence type="predicted"/>
<dbReference type="EMBL" id="JAULUE010002046">
    <property type="protein sequence ID" value="KAK5915387.1"/>
    <property type="molecule type" value="Genomic_DNA"/>
</dbReference>
<reference evidence="1 2" key="1">
    <citation type="journal article" date="2023" name="Mol. Biol. Evol.">
        <title>Genomics of Secondarily Temperate Adaptation in the Only Non-Antarctic Icefish.</title>
        <authorList>
            <person name="Rivera-Colon A.G."/>
            <person name="Rayamajhi N."/>
            <person name="Minhas B.F."/>
            <person name="Madrigal G."/>
            <person name="Bilyk K.T."/>
            <person name="Yoon V."/>
            <person name="Hune M."/>
            <person name="Gregory S."/>
            <person name="Cheng C.H.C."/>
            <person name="Catchen J.M."/>
        </authorList>
    </citation>
    <scope>NUCLEOTIDE SEQUENCE [LARGE SCALE GENOMIC DNA]</scope>
    <source>
        <strain evidence="1">JC2023a</strain>
    </source>
</reference>
<dbReference type="AlphaFoldDB" id="A0AAN8D3T5"/>
<organism evidence="1 2">
    <name type="scientific">Champsocephalus esox</name>
    <name type="common">pike icefish</name>
    <dbReference type="NCBI Taxonomy" id="159716"/>
    <lineage>
        <taxon>Eukaryota</taxon>
        <taxon>Metazoa</taxon>
        <taxon>Chordata</taxon>
        <taxon>Craniata</taxon>
        <taxon>Vertebrata</taxon>
        <taxon>Euteleostomi</taxon>
        <taxon>Actinopterygii</taxon>
        <taxon>Neopterygii</taxon>
        <taxon>Teleostei</taxon>
        <taxon>Neoteleostei</taxon>
        <taxon>Acanthomorphata</taxon>
        <taxon>Eupercaria</taxon>
        <taxon>Perciformes</taxon>
        <taxon>Notothenioidei</taxon>
        <taxon>Channichthyidae</taxon>
        <taxon>Champsocephalus</taxon>
    </lineage>
</organism>
<keyword evidence="2" id="KW-1185">Reference proteome</keyword>
<sequence>MPVTQCPHEPGLSIAPRACSSPRQDEQTWCVSVLEIFNPQPQSRATESSHRVPDSSGVRERGVHLCRLVAWRGPALDRWDGKKGRCGSFIPGEY</sequence>
<gene>
    <name evidence="1" type="ORF">CesoFtcFv8_000980</name>
</gene>
<protein>
    <submittedName>
        <fullName evidence="1">Uncharacterized protein</fullName>
    </submittedName>
</protein>
<dbReference type="Proteomes" id="UP001335648">
    <property type="component" value="Unassembled WGS sequence"/>
</dbReference>
<evidence type="ECO:0000313" key="2">
    <source>
        <dbReference type="Proteomes" id="UP001335648"/>
    </source>
</evidence>
<name>A0AAN8D3T5_9TELE</name>
<comment type="caution">
    <text evidence="1">The sequence shown here is derived from an EMBL/GenBank/DDBJ whole genome shotgun (WGS) entry which is preliminary data.</text>
</comment>